<keyword evidence="3" id="KW-1185">Reference proteome</keyword>
<comment type="caution">
    <text evidence="2">The sequence shown here is derived from an EMBL/GenBank/DDBJ whole genome shotgun (WGS) entry which is preliminary data.</text>
</comment>
<reference evidence="2 3" key="2">
    <citation type="submission" date="2020-02" db="EMBL/GenBank/DDBJ databases">
        <title>The new genus of Enterobacteriales.</title>
        <authorList>
            <person name="Kim I.S."/>
        </authorList>
    </citation>
    <scope>NUCLEOTIDE SEQUENCE [LARGE SCALE GENOMIC DNA]</scope>
    <source>
        <strain evidence="2 3">SAP-6</strain>
    </source>
</reference>
<dbReference type="EMBL" id="WUBS01000008">
    <property type="protein sequence ID" value="NDL63548.1"/>
    <property type="molecule type" value="Genomic_DNA"/>
</dbReference>
<name>A0A845SLU7_9GAMM</name>
<gene>
    <name evidence="2" type="ORF">GRH90_12420</name>
</gene>
<dbReference type="RefSeq" id="WP_162366269.1">
    <property type="nucleotide sequence ID" value="NZ_WUBS01000008.1"/>
</dbReference>
<protein>
    <submittedName>
        <fullName evidence="2">Uncharacterized protein</fullName>
    </submittedName>
</protein>
<feature type="region of interest" description="Disordered" evidence="1">
    <location>
        <begin position="1"/>
        <end position="25"/>
    </location>
</feature>
<organism evidence="2 3">
    <name type="scientific">Acerihabitans arboris</name>
    <dbReference type="NCBI Taxonomy" id="2691583"/>
    <lineage>
        <taxon>Bacteria</taxon>
        <taxon>Pseudomonadati</taxon>
        <taxon>Pseudomonadota</taxon>
        <taxon>Gammaproteobacteria</taxon>
        <taxon>Enterobacterales</taxon>
        <taxon>Pectobacteriaceae</taxon>
        <taxon>Acerihabitans</taxon>
    </lineage>
</organism>
<evidence type="ECO:0000313" key="2">
    <source>
        <dbReference type="EMBL" id="NDL63548.1"/>
    </source>
</evidence>
<dbReference type="AlphaFoldDB" id="A0A845SLU7"/>
<sequence>MLSIPLNSASRSTPPPPPVLSETQRENVIEPTFTGVHNPQGIALASSIGASQKQPVKSARRARTDDRDKLRKIAMQQSRQYRLWAAHDRISMNLRTLRSLHEFNAVLGAIDRYCSTLSHKSACGLMDNYCCILRDRLLVKTSGSIFRIDEPHRPEALSRYSASIDLSDAQNPKVLFQALSAGHDAYMSILEGMATDGFNCRDIAEMHGIYEPGPIARIEMACVTSHAGKEARKGQNCQHLKKKYDLTNRHALLLLETISLLGPAWHDIQRGVDSQEIARKYGYATKSVMREMTQAARQYDSKTLAGGDKAVQVTDAVSGNGAATHRPGKRYAATPASAVPSRRLKPRQPHVSAE</sequence>
<dbReference type="Proteomes" id="UP000461443">
    <property type="component" value="Unassembled WGS sequence"/>
</dbReference>
<feature type="region of interest" description="Disordered" evidence="1">
    <location>
        <begin position="319"/>
        <end position="354"/>
    </location>
</feature>
<evidence type="ECO:0000256" key="1">
    <source>
        <dbReference type="SAM" id="MobiDB-lite"/>
    </source>
</evidence>
<feature type="compositionally biased region" description="Polar residues" evidence="1">
    <location>
        <begin position="1"/>
        <end position="12"/>
    </location>
</feature>
<proteinExistence type="predicted"/>
<reference evidence="2 3" key="1">
    <citation type="submission" date="2019-12" db="EMBL/GenBank/DDBJ databases">
        <authorList>
            <person name="Lee S.D."/>
        </authorList>
    </citation>
    <scope>NUCLEOTIDE SEQUENCE [LARGE SCALE GENOMIC DNA]</scope>
    <source>
        <strain evidence="2 3">SAP-6</strain>
    </source>
</reference>
<evidence type="ECO:0000313" key="3">
    <source>
        <dbReference type="Proteomes" id="UP000461443"/>
    </source>
</evidence>
<accession>A0A845SLU7</accession>